<dbReference type="AlphaFoldDB" id="A0A177GDM6"/>
<gene>
    <name evidence="1" type="ORF">Amal_00371</name>
</gene>
<dbReference type="Proteomes" id="UP000077349">
    <property type="component" value="Unassembled WGS sequence"/>
</dbReference>
<evidence type="ECO:0000313" key="2">
    <source>
        <dbReference type="Proteomes" id="UP000077349"/>
    </source>
</evidence>
<accession>A0A177GDM6</accession>
<organism evidence="1 2">
    <name type="scientific">Acetobacter malorum</name>
    <dbReference type="NCBI Taxonomy" id="178901"/>
    <lineage>
        <taxon>Bacteria</taxon>
        <taxon>Pseudomonadati</taxon>
        <taxon>Pseudomonadota</taxon>
        <taxon>Alphaproteobacteria</taxon>
        <taxon>Acetobacterales</taxon>
        <taxon>Acetobacteraceae</taxon>
        <taxon>Acetobacter</taxon>
    </lineage>
</organism>
<evidence type="ECO:0000313" key="1">
    <source>
        <dbReference type="EMBL" id="OAG78359.1"/>
    </source>
</evidence>
<dbReference type="EMBL" id="LVHD01000003">
    <property type="protein sequence ID" value="OAG78359.1"/>
    <property type="molecule type" value="Genomic_DNA"/>
</dbReference>
<sequence>MGVDIVPVKDITLFNSPAANIMPGFIPKRMITKAIINLYQEYRKRNECEIILFYFFLIAEIEFLHPKNPFFYWS</sequence>
<comment type="caution">
    <text evidence="1">The sequence shown here is derived from an EMBL/GenBank/DDBJ whole genome shotgun (WGS) entry which is preliminary data.</text>
</comment>
<protein>
    <submittedName>
        <fullName evidence="1">Uncharacterized protein</fullName>
    </submittedName>
</protein>
<reference evidence="1 2" key="1">
    <citation type="submission" date="2016-03" db="EMBL/GenBank/DDBJ databases">
        <title>Draft genome sequence of Acetobacter malorum CECT 7742, a strain isolated from strawberry vinegar.</title>
        <authorList>
            <person name="Sainz F."/>
            <person name="Mas A."/>
            <person name="Torija M.J."/>
        </authorList>
    </citation>
    <scope>NUCLEOTIDE SEQUENCE [LARGE SCALE GENOMIC DNA]</scope>
    <source>
        <strain evidence="1 2">CECT 7742</strain>
    </source>
</reference>
<proteinExistence type="predicted"/>
<name>A0A177GDM6_9PROT</name>
<dbReference type="PATRIC" id="fig|178901.16.peg.392"/>